<reference evidence="10 11" key="2">
    <citation type="journal article" date="2014" name="BMC Genomics">
        <title>An improved genome of the model marine alga Ostreococcus tauri unfolds by assessing Illumina de novo assemblies.</title>
        <authorList>
            <person name="Blanc-Mathieu R."/>
            <person name="Verhelst B."/>
            <person name="Derelle E."/>
            <person name="Rombauts S."/>
            <person name="Bouget F.Y."/>
            <person name="Carre I."/>
            <person name="Chateau A."/>
            <person name="Eyre-Walker A."/>
            <person name="Grimsley N."/>
            <person name="Moreau H."/>
            <person name="Piegu B."/>
            <person name="Rivals E."/>
            <person name="Schackwitz W."/>
            <person name="Van de Peer Y."/>
            <person name="Piganeau G."/>
        </authorList>
    </citation>
    <scope>NUCLEOTIDE SEQUENCE [LARGE SCALE GENOMIC DNA]</scope>
    <source>
        <strain evidence="11">OTTH 0595 / CCAP 157/2 / RCC745</strain>
    </source>
</reference>
<feature type="compositionally biased region" description="Basic residues" evidence="7">
    <location>
        <begin position="412"/>
        <end position="424"/>
    </location>
</feature>
<feature type="transmembrane region" description="Helical" evidence="8">
    <location>
        <begin position="252"/>
        <end position="270"/>
    </location>
</feature>
<dbReference type="NCBIfam" id="TIGR03592">
    <property type="entry name" value="yidC_oxa1_cterm"/>
    <property type="match status" value="1"/>
</dbReference>
<evidence type="ECO:0000256" key="2">
    <source>
        <dbReference type="ARBA" id="ARBA00010583"/>
    </source>
</evidence>
<dbReference type="GO" id="GO:0005743">
    <property type="term" value="C:mitochondrial inner membrane"/>
    <property type="evidence" value="ECO:0007669"/>
    <property type="project" value="TreeGrafter"/>
</dbReference>
<dbReference type="EMBL" id="CAID01000006">
    <property type="protein sequence ID" value="CEF98290.1"/>
    <property type="molecule type" value="Genomic_DNA"/>
</dbReference>
<dbReference type="AlphaFoldDB" id="A0A090M230"/>
<keyword evidence="11" id="KW-1185">Reference proteome</keyword>
<protein>
    <submittedName>
        <fullName evidence="10">Membrane insertase OXA1/ALB3/YidC</fullName>
    </submittedName>
</protein>
<dbReference type="KEGG" id="ota:OT_ostta06g01400"/>
<reference evidence="11" key="1">
    <citation type="journal article" date="2006" name="Proc. Natl. Acad. Sci. U.S.A.">
        <title>Genome analysis of the smallest free-living eukaryote Ostreococcus tauri unveils many unique features.</title>
        <authorList>
            <person name="Derelle E."/>
            <person name="Ferraz C."/>
            <person name="Rombauts S."/>
            <person name="Rouze P."/>
            <person name="Worden A.Z."/>
            <person name="Robbens S."/>
            <person name="Partensky F."/>
            <person name="Degroeve S."/>
            <person name="Echeynie S."/>
            <person name="Cooke R."/>
            <person name="Saeys Y."/>
            <person name="Wuyts J."/>
            <person name="Jabbari K."/>
            <person name="Bowler C."/>
            <person name="Panaud O."/>
            <person name="Piegu B."/>
            <person name="Ball S.G."/>
            <person name="Ral J.-P."/>
            <person name="Bouget F.-Y."/>
            <person name="Piganeau G."/>
            <person name="De Baets B."/>
            <person name="Picard A."/>
            <person name="Delseny M."/>
            <person name="Demaille J."/>
            <person name="Van de Peer Y."/>
            <person name="Moreau H."/>
        </authorList>
    </citation>
    <scope>NUCLEOTIDE SEQUENCE [LARGE SCALE GENOMIC DNA]</scope>
    <source>
        <strain evidence="11">OTTH 0595 / CCAP 157/2 / RCC745</strain>
    </source>
</reference>
<dbReference type="CDD" id="cd20069">
    <property type="entry name" value="5TM_Oxa1-like"/>
    <property type="match status" value="1"/>
</dbReference>
<feature type="transmembrane region" description="Helical" evidence="8">
    <location>
        <begin position="177"/>
        <end position="197"/>
    </location>
</feature>
<feature type="transmembrane region" description="Helical" evidence="8">
    <location>
        <begin position="330"/>
        <end position="355"/>
    </location>
</feature>
<evidence type="ECO:0000256" key="5">
    <source>
        <dbReference type="ARBA" id="ARBA00023136"/>
    </source>
</evidence>
<evidence type="ECO:0000313" key="11">
    <source>
        <dbReference type="Proteomes" id="UP000009170"/>
    </source>
</evidence>
<evidence type="ECO:0000256" key="8">
    <source>
        <dbReference type="SAM" id="Phobius"/>
    </source>
</evidence>
<evidence type="ECO:0000256" key="3">
    <source>
        <dbReference type="ARBA" id="ARBA00022692"/>
    </source>
</evidence>
<dbReference type="STRING" id="70448.A0A090M230"/>
<dbReference type="RefSeq" id="XP_003079772.2">
    <property type="nucleotide sequence ID" value="XM_003079724.2"/>
</dbReference>
<dbReference type="PANTHER" id="PTHR12428">
    <property type="entry name" value="OXA1"/>
    <property type="match status" value="1"/>
</dbReference>
<comment type="subcellular location">
    <subcellularLocation>
        <location evidence="1 6">Membrane</location>
        <topology evidence="1 6">Multi-pass membrane protein</topology>
    </subcellularLocation>
</comment>
<organism evidence="10 11">
    <name type="scientific">Ostreococcus tauri</name>
    <name type="common">Marine green alga</name>
    <dbReference type="NCBI Taxonomy" id="70448"/>
    <lineage>
        <taxon>Eukaryota</taxon>
        <taxon>Viridiplantae</taxon>
        <taxon>Chlorophyta</taxon>
        <taxon>Mamiellophyceae</taxon>
        <taxon>Mamiellales</taxon>
        <taxon>Bathycoccaceae</taxon>
        <taxon>Ostreococcus</taxon>
    </lineage>
</organism>
<dbReference type="FunCoup" id="A0A090M230">
    <property type="interactions" value="1934"/>
</dbReference>
<accession>A0A090M230</accession>
<comment type="caution">
    <text evidence="10">The sequence shown here is derived from an EMBL/GenBank/DDBJ whole genome shotgun (WGS) entry which is preliminary data.</text>
</comment>
<feature type="domain" description="Membrane insertase YidC/Oxa/ALB C-terminal" evidence="9">
    <location>
        <begin position="177"/>
        <end position="368"/>
    </location>
</feature>
<evidence type="ECO:0000256" key="7">
    <source>
        <dbReference type="SAM" id="MobiDB-lite"/>
    </source>
</evidence>
<feature type="region of interest" description="Disordered" evidence="7">
    <location>
        <begin position="402"/>
        <end position="424"/>
    </location>
</feature>
<evidence type="ECO:0000259" key="9">
    <source>
        <dbReference type="Pfam" id="PF02096"/>
    </source>
</evidence>
<comment type="similarity">
    <text evidence="6">Belongs to the OXA1/ALB3/YidC family.</text>
</comment>
<evidence type="ECO:0000256" key="6">
    <source>
        <dbReference type="RuleBase" id="RU003945"/>
    </source>
</evidence>
<dbReference type="GO" id="GO:0032979">
    <property type="term" value="P:protein insertion into mitochondrial inner membrane from matrix"/>
    <property type="evidence" value="ECO:0007669"/>
    <property type="project" value="TreeGrafter"/>
</dbReference>
<evidence type="ECO:0000256" key="4">
    <source>
        <dbReference type="ARBA" id="ARBA00022989"/>
    </source>
</evidence>
<comment type="similarity">
    <text evidence="2">Belongs to the OXA1/ALB3/YidC (TC 2.A.9.2) family.</text>
</comment>
<dbReference type="InParanoid" id="A0A090M230"/>
<keyword evidence="4 8" id="KW-1133">Transmembrane helix</keyword>
<gene>
    <name evidence="10" type="ORF">OT_ostta06g01400</name>
</gene>
<dbReference type="InterPro" id="IPR028055">
    <property type="entry name" value="YidC/Oxa/ALB_C"/>
</dbReference>
<feature type="transmembrane region" description="Helical" evidence="8">
    <location>
        <begin position="298"/>
        <end position="318"/>
    </location>
</feature>
<dbReference type="OrthoDB" id="2148490at2759"/>
<dbReference type="GeneID" id="9835264"/>
<dbReference type="Pfam" id="PF02096">
    <property type="entry name" value="60KD_IMP"/>
    <property type="match status" value="1"/>
</dbReference>
<dbReference type="PANTHER" id="PTHR12428:SF65">
    <property type="entry name" value="CYTOCHROME C OXIDASE ASSEMBLY PROTEIN COX18, MITOCHONDRIAL"/>
    <property type="match status" value="1"/>
</dbReference>
<sequence length="424" mass="45677">MLSTARGRAVRSIRGARSLFDSFTRDGEADERAPGLGIASRGVVVDGFAPLNSRGYASTACRGERTYNLSALAHPPVGWTFASSARGMDARRTPSATTSQRRSLFGFGKKRGVDAVAADATTSGSAVSDALVTVSDVAPALGSLASEVVPVAVQSWPTTAALMYAMEYFHVAHGLEWWLAIVGATVFMRTVTFPLVVMQMRNTARMQLCKPELEALQAKMKSNPSQDPELATAYYAEMQKVWKKYDVNPFKSFAPVLINAPVFISFYFAISKMAAGVPSFETGGPSMYPDLSIADPTYSLPILSSLTFLASVELGTVEGMQTSQSAQMKWFLRALAVAMVPLTASFPQGVFVYWITSNMFSGVQTSITRTKGFKAAMGIPDVSAVADAPADAALSRVQLDQFQKKYGPTPTLHKRPPSKGKKQR</sequence>
<evidence type="ECO:0000313" key="10">
    <source>
        <dbReference type="EMBL" id="CEF98290.1"/>
    </source>
</evidence>
<keyword evidence="5 8" id="KW-0472">Membrane</keyword>
<dbReference type="GO" id="GO:0032977">
    <property type="term" value="F:membrane insertase activity"/>
    <property type="evidence" value="ECO:0007669"/>
    <property type="project" value="InterPro"/>
</dbReference>
<dbReference type="InterPro" id="IPR001708">
    <property type="entry name" value="YidC/ALB3/OXA1/COX18"/>
</dbReference>
<evidence type="ECO:0000256" key="1">
    <source>
        <dbReference type="ARBA" id="ARBA00004141"/>
    </source>
</evidence>
<keyword evidence="3 6" id="KW-0812">Transmembrane</keyword>
<name>A0A090M230_OSTTA</name>
<proteinExistence type="inferred from homology"/>
<dbReference type="Proteomes" id="UP000009170">
    <property type="component" value="Unassembled WGS sequence"/>
</dbReference>